<comment type="cofactor">
    <cofactor evidence="1">
        <name>FAD</name>
        <dbReference type="ChEBI" id="CHEBI:57692"/>
    </cofactor>
</comment>
<proteinExistence type="predicted"/>
<dbReference type="InterPro" id="IPR050315">
    <property type="entry name" value="FAD-oxidoreductase_2"/>
</dbReference>
<dbReference type="RefSeq" id="WP_304560644.1">
    <property type="nucleotide sequence ID" value="NZ_JAUQSZ010000004.1"/>
</dbReference>
<protein>
    <submittedName>
        <fullName evidence="6">FAD-binding protein</fullName>
    </submittedName>
</protein>
<dbReference type="EMBL" id="JAUQSZ010000004">
    <property type="protein sequence ID" value="MDO7842176.1"/>
    <property type="molecule type" value="Genomic_DNA"/>
</dbReference>
<dbReference type="InterPro" id="IPR003953">
    <property type="entry name" value="FAD-dep_OxRdtase_2_FAD-bd"/>
</dbReference>
<evidence type="ECO:0000313" key="7">
    <source>
        <dbReference type="Proteomes" id="UP001176468"/>
    </source>
</evidence>
<accession>A0ABT8ZX84</accession>
<evidence type="ECO:0000259" key="5">
    <source>
        <dbReference type="Pfam" id="PF00890"/>
    </source>
</evidence>
<dbReference type="SUPFAM" id="SSF51905">
    <property type="entry name" value="FAD/NAD(P)-binding domain"/>
    <property type="match status" value="1"/>
</dbReference>
<keyword evidence="4" id="KW-0560">Oxidoreductase</keyword>
<reference evidence="6" key="1">
    <citation type="submission" date="2023-07" db="EMBL/GenBank/DDBJ databases">
        <authorList>
            <person name="Kim M.K."/>
        </authorList>
    </citation>
    <scope>NUCLEOTIDE SEQUENCE</scope>
    <source>
        <strain evidence="6">CA1-15</strain>
    </source>
</reference>
<evidence type="ECO:0000256" key="1">
    <source>
        <dbReference type="ARBA" id="ARBA00001974"/>
    </source>
</evidence>
<evidence type="ECO:0000256" key="3">
    <source>
        <dbReference type="ARBA" id="ARBA00022827"/>
    </source>
</evidence>
<keyword evidence="3" id="KW-0274">FAD</keyword>
<dbReference type="PANTHER" id="PTHR43400:SF10">
    <property type="entry name" value="3-OXOSTEROID 1-DEHYDROGENASE"/>
    <property type="match status" value="1"/>
</dbReference>
<sequence length="574" mass="60478">MNAPAGKPVAAGELLDCVPDTGTEIGAAIVVADADAFAWDDQCDMLVIGFGLAGAAAALKGAELGGMDVVLADRFDGGGTSALSGGVVYSGGGTRVQKELGIADSADNLAEYMAYEAGEVRKASTIRRFADRSASMIDWLEARGVSYGGPLETRKTSYPPASKFLYYSGNEVAPAYATADGPAPRGHRAIPTREEDYSKYSGFVLMSTLQRYIEADTPIRLKLKASARRLVVDGTGRVIGAELWQIPPGSAAAEKHSALRIKSQSMMRAMLGLTQGDWRKMAAIERKEAKPLLVRARRGVVLSTGGYGNNPEMLKRTAPEYVGNRIAGTPGCDGSAVRLGAAVGAALGQMHLCSPWRFIAPPISWMKGVLVGPEGTRIVNEQLYGANVGNAIMTKAGGKAWLITDQPLQDKALAELKDKELWPFQRLPGKFLAWRAKKASTIAGLEKKIGLPSGSLQRTMTAYNDAIRAGRPDAEGKGDEQRVLLETGPFYAMNQSAGVKLNPIGQITLGGLLTDEDSNAVLGTDGAPVTGLYAAGRSAVGLCSQNYVSGMSLADCIFSGWTAAEAIAGNREPA</sequence>
<evidence type="ECO:0000256" key="4">
    <source>
        <dbReference type="ARBA" id="ARBA00023002"/>
    </source>
</evidence>
<dbReference type="PANTHER" id="PTHR43400">
    <property type="entry name" value="FUMARATE REDUCTASE"/>
    <property type="match status" value="1"/>
</dbReference>
<dbReference type="InterPro" id="IPR036188">
    <property type="entry name" value="FAD/NAD-bd_sf"/>
</dbReference>
<dbReference type="Proteomes" id="UP001176468">
    <property type="component" value="Unassembled WGS sequence"/>
</dbReference>
<dbReference type="InterPro" id="IPR027477">
    <property type="entry name" value="Succ_DH/fumarate_Rdtase_cat_sf"/>
</dbReference>
<keyword evidence="7" id="KW-1185">Reference proteome</keyword>
<dbReference type="NCBIfam" id="NF005511">
    <property type="entry name" value="PRK07121.1-4"/>
    <property type="match status" value="1"/>
</dbReference>
<dbReference type="Pfam" id="PF00890">
    <property type="entry name" value="FAD_binding_2"/>
    <property type="match status" value="1"/>
</dbReference>
<evidence type="ECO:0000313" key="6">
    <source>
        <dbReference type="EMBL" id="MDO7842176.1"/>
    </source>
</evidence>
<dbReference type="Gene3D" id="3.90.700.10">
    <property type="entry name" value="Succinate dehydrogenase/fumarate reductase flavoprotein, catalytic domain"/>
    <property type="match status" value="1"/>
</dbReference>
<organism evidence="6 7">
    <name type="scientific">Sphingomonas immobilis</name>
    <dbReference type="NCBI Taxonomy" id="3063997"/>
    <lineage>
        <taxon>Bacteria</taxon>
        <taxon>Pseudomonadati</taxon>
        <taxon>Pseudomonadota</taxon>
        <taxon>Alphaproteobacteria</taxon>
        <taxon>Sphingomonadales</taxon>
        <taxon>Sphingomonadaceae</taxon>
        <taxon>Sphingomonas</taxon>
    </lineage>
</organism>
<gene>
    <name evidence="6" type="ORF">Q5H94_07550</name>
</gene>
<dbReference type="Gene3D" id="3.50.50.60">
    <property type="entry name" value="FAD/NAD(P)-binding domain"/>
    <property type="match status" value="2"/>
</dbReference>
<name>A0ABT8ZX84_9SPHN</name>
<comment type="caution">
    <text evidence="6">The sequence shown here is derived from an EMBL/GenBank/DDBJ whole genome shotgun (WGS) entry which is preliminary data.</text>
</comment>
<dbReference type="SUPFAM" id="SSF56425">
    <property type="entry name" value="Succinate dehydrogenase/fumarate reductase flavoprotein, catalytic domain"/>
    <property type="match status" value="1"/>
</dbReference>
<dbReference type="PRINTS" id="PR00411">
    <property type="entry name" value="PNDRDTASEI"/>
</dbReference>
<keyword evidence="2" id="KW-0285">Flavoprotein</keyword>
<feature type="domain" description="FAD-dependent oxidoreductase 2 FAD-binding" evidence="5">
    <location>
        <begin position="44"/>
        <end position="542"/>
    </location>
</feature>
<evidence type="ECO:0000256" key="2">
    <source>
        <dbReference type="ARBA" id="ARBA00022630"/>
    </source>
</evidence>